<gene>
    <name evidence="1" type="ORF">KUO17_11920</name>
</gene>
<dbReference type="EMBL" id="JAHTBI010000039">
    <property type="protein sequence ID" value="MBV6287727.1"/>
    <property type="molecule type" value="Genomic_DNA"/>
</dbReference>
<dbReference type="Proteomes" id="UP001106592">
    <property type="component" value="Unassembled WGS sequence"/>
</dbReference>
<name>A0A9Q2XK79_9PSED</name>
<keyword evidence="2" id="KW-1185">Reference proteome</keyword>
<comment type="caution">
    <text evidence="1">The sequence shown here is derived from an EMBL/GenBank/DDBJ whole genome shotgun (WGS) entry which is preliminary data.</text>
</comment>
<evidence type="ECO:0000313" key="1">
    <source>
        <dbReference type="EMBL" id="MBV6287727.1"/>
    </source>
</evidence>
<dbReference type="AlphaFoldDB" id="A0A9Q2XK79"/>
<organism evidence="1 2">
    <name type="scientific">Pseudomonas aegrilactucae</name>
    <dbReference type="NCBI Taxonomy" id="2854028"/>
    <lineage>
        <taxon>Bacteria</taxon>
        <taxon>Pseudomonadati</taxon>
        <taxon>Pseudomonadota</taxon>
        <taxon>Gammaproteobacteria</taxon>
        <taxon>Pseudomonadales</taxon>
        <taxon>Pseudomonadaceae</taxon>
        <taxon>Pseudomonas</taxon>
    </lineage>
</organism>
<reference evidence="1" key="1">
    <citation type="journal article" date="2022" name="Int. J. Syst. Evol. Microbiol.">
        <title>Pseudomonas aegrilactucae sp. nov. and Pseudomonas morbosilactucae sp. nov., pathogens causing bacterial rot of lettuce in Japan.</title>
        <authorList>
            <person name="Sawada H."/>
            <person name="Fujikawa T."/>
            <person name="Satou M."/>
        </authorList>
    </citation>
    <scope>NUCLEOTIDE SEQUENCE</scope>
    <source>
        <strain evidence="1">MAFF 301350</strain>
    </source>
</reference>
<accession>A0A9Q2XK79</accession>
<protein>
    <submittedName>
        <fullName evidence="1">Uncharacterized protein</fullName>
    </submittedName>
</protein>
<sequence>MLLLATLLRGEVSELFQGSNVQSVWNEGDDLYAIEDRHARGTYVLAEGGRDRVLEVTAPAE</sequence>
<evidence type="ECO:0000313" key="2">
    <source>
        <dbReference type="Proteomes" id="UP001106592"/>
    </source>
</evidence>
<reference evidence="1" key="2">
    <citation type="journal article" date="2023" name="Plant Pathol.">
        <title>Dismantling and reorganizing Pseudomonas marginalis sensu#lato.</title>
        <authorList>
            <person name="Sawada H."/>
            <person name="Fujikawa T."/>
            <person name="Satou M."/>
        </authorList>
    </citation>
    <scope>NUCLEOTIDE SEQUENCE</scope>
    <source>
        <strain evidence="1">MAFF 301350</strain>
    </source>
</reference>
<proteinExistence type="predicted"/>
<dbReference type="RefSeq" id="WP_217975790.1">
    <property type="nucleotide sequence ID" value="NZ_JAHTBI010000039.1"/>
</dbReference>